<keyword evidence="10 19" id="KW-0547">Nucleotide-binding</keyword>
<dbReference type="InterPro" id="IPR011009">
    <property type="entry name" value="Kinase-like_dom_sf"/>
</dbReference>
<dbReference type="GO" id="GO:0005524">
    <property type="term" value="F:ATP binding"/>
    <property type="evidence" value="ECO:0007669"/>
    <property type="project" value="UniProtKB-UniRule"/>
</dbReference>
<dbReference type="EC" id="2.7.11.1" evidence="3"/>
<feature type="domain" description="Protein kinase" evidence="22">
    <location>
        <begin position="673"/>
        <end position="976"/>
    </location>
</feature>
<evidence type="ECO:0000256" key="8">
    <source>
        <dbReference type="ARBA" id="ARBA00022729"/>
    </source>
</evidence>
<evidence type="ECO:0000256" key="17">
    <source>
        <dbReference type="ARBA" id="ARBA00047899"/>
    </source>
</evidence>
<dbReference type="Gene3D" id="1.10.510.10">
    <property type="entry name" value="Transferase(Phosphotransferase) domain 1"/>
    <property type="match status" value="1"/>
</dbReference>
<keyword evidence="9" id="KW-0677">Repeat</keyword>
<evidence type="ECO:0000256" key="16">
    <source>
        <dbReference type="ARBA" id="ARBA00023180"/>
    </source>
</evidence>
<dbReference type="FunFam" id="1.10.510.10:FF:000365">
    <property type="entry name" value="Leucine-rich repeat receptor-like serine/threonine-protein kinase At1g17230"/>
    <property type="match status" value="1"/>
</dbReference>
<reference evidence="23 24" key="1">
    <citation type="submission" date="2024-01" db="EMBL/GenBank/DDBJ databases">
        <title>Genome assemblies of Stephania.</title>
        <authorList>
            <person name="Yang L."/>
        </authorList>
    </citation>
    <scope>NUCLEOTIDE SEQUENCE [LARGE SCALE GENOMIC DNA]</scope>
    <source>
        <strain evidence="23">QJT</strain>
        <tissue evidence="23">Leaf</tissue>
    </source>
</reference>
<accession>A0AAP0I8R8</accession>
<dbReference type="GO" id="GO:0033612">
    <property type="term" value="F:receptor serine/threonine kinase binding"/>
    <property type="evidence" value="ECO:0007669"/>
    <property type="project" value="TreeGrafter"/>
</dbReference>
<keyword evidence="14 20" id="KW-0472">Membrane</keyword>
<dbReference type="GO" id="GO:0004674">
    <property type="term" value="F:protein serine/threonine kinase activity"/>
    <property type="evidence" value="ECO:0007669"/>
    <property type="project" value="UniProtKB-KW"/>
</dbReference>
<dbReference type="Pfam" id="PF00560">
    <property type="entry name" value="LRR_1"/>
    <property type="match status" value="3"/>
</dbReference>
<evidence type="ECO:0000256" key="2">
    <source>
        <dbReference type="ARBA" id="ARBA00008684"/>
    </source>
</evidence>
<dbReference type="Pfam" id="PF13855">
    <property type="entry name" value="LRR_8"/>
    <property type="match status" value="1"/>
</dbReference>
<dbReference type="GO" id="GO:0009791">
    <property type="term" value="P:post-embryonic development"/>
    <property type="evidence" value="ECO:0007669"/>
    <property type="project" value="UniProtKB-ARBA"/>
</dbReference>
<dbReference type="Pfam" id="PF23598">
    <property type="entry name" value="LRR_14"/>
    <property type="match status" value="1"/>
</dbReference>
<keyword evidence="4" id="KW-0723">Serine/threonine-protein kinase</keyword>
<dbReference type="SMART" id="SM00369">
    <property type="entry name" value="LRR_TYP"/>
    <property type="match status" value="7"/>
</dbReference>
<keyword evidence="8 21" id="KW-0732">Signal</keyword>
<dbReference type="SUPFAM" id="SSF56112">
    <property type="entry name" value="Protein kinase-like (PK-like)"/>
    <property type="match status" value="1"/>
</dbReference>
<dbReference type="InterPro" id="IPR001611">
    <property type="entry name" value="Leu-rich_rpt"/>
</dbReference>
<evidence type="ECO:0000256" key="6">
    <source>
        <dbReference type="ARBA" id="ARBA00022679"/>
    </source>
</evidence>
<keyword evidence="16" id="KW-0325">Glycoprotein</keyword>
<feature type="signal peptide" evidence="21">
    <location>
        <begin position="1"/>
        <end position="30"/>
    </location>
</feature>
<evidence type="ECO:0000256" key="15">
    <source>
        <dbReference type="ARBA" id="ARBA00023170"/>
    </source>
</evidence>
<comment type="similarity">
    <text evidence="2">Belongs to the protein kinase superfamily. Ser/Thr protein kinase family.</text>
</comment>
<feature type="binding site" evidence="19">
    <location>
        <position position="701"/>
    </location>
    <ligand>
        <name>ATP</name>
        <dbReference type="ChEBI" id="CHEBI:30616"/>
    </ligand>
</feature>
<dbReference type="PROSITE" id="PS00107">
    <property type="entry name" value="PROTEIN_KINASE_ATP"/>
    <property type="match status" value="1"/>
</dbReference>
<keyword evidence="13 20" id="KW-1133">Transmembrane helix</keyword>
<dbReference type="InterPro" id="IPR013210">
    <property type="entry name" value="LRR_N_plant-typ"/>
</dbReference>
<gene>
    <name evidence="23" type="ORF">Sjap_018884</name>
</gene>
<keyword evidence="7 20" id="KW-0812">Transmembrane</keyword>
<dbReference type="InterPro" id="IPR055414">
    <property type="entry name" value="LRR_R13L4/SHOC2-like"/>
</dbReference>
<comment type="catalytic activity">
    <reaction evidence="17">
        <text>L-threonyl-[protein] + ATP = O-phospho-L-threonyl-[protein] + ADP + H(+)</text>
        <dbReference type="Rhea" id="RHEA:46608"/>
        <dbReference type="Rhea" id="RHEA-COMP:11060"/>
        <dbReference type="Rhea" id="RHEA-COMP:11605"/>
        <dbReference type="ChEBI" id="CHEBI:15378"/>
        <dbReference type="ChEBI" id="CHEBI:30013"/>
        <dbReference type="ChEBI" id="CHEBI:30616"/>
        <dbReference type="ChEBI" id="CHEBI:61977"/>
        <dbReference type="ChEBI" id="CHEBI:456216"/>
        <dbReference type="EC" id="2.7.11.1"/>
    </reaction>
</comment>
<dbReference type="PROSITE" id="PS50011">
    <property type="entry name" value="PROTEIN_KINASE_DOM"/>
    <property type="match status" value="1"/>
</dbReference>
<evidence type="ECO:0000256" key="18">
    <source>
        <dbReference type="ARBA" id="ARBA00048679"/>
    </source>
</evidence>
<dbReference type="AlphaFoldDB" id="A0AAP0I8R8"/>
<evidence type="ECO:0000313" key="23">
    <source>
        <dbReference type="EMBL" id="KAK9110824.1"/>
    </source>
</evidence>
<dbReference type="PANTHER" id="PTHR48056:SF41">
    <property type="entry name" value="RECEPTOR-LIKE PROTEIN KINASE HAIKU2"/>
    <property type="match status" value="1"/>
</dbReference>
<dbReference type="InterPro" id="IPR008271">
    <property type="entry name" value="Ser/Thr_kinase_AS"/>
</dbReference>
<feature type="transmembrane region" description="Helical" evidence="20">
    <location>
        <begin position="616"/>
        <end position="638"/>
    </location>
</feature>
<dbReference type="SUPFAM" id="SSF52058">
    <property type="entry name" value="L domain-like"/>
    <property type="match status" value="2"/>
</dbReference>
<evidence type="ECO:0000256" key="21">
    <source>
        <dbReference type="SAM" id="SignalP"/>
    </source>
</evidence>
<evidence type="ECO:0000256" key="14">
    <source>
        <dbReference type="ARBA" id="ARBA00023136"/>
    </source>
</evidence>
<dbReference type="SMART" id="SM00220">
    <property type="entry name" value="S_TKc"/>
    <property type="match status" value="1"/>
</dbReference>
<keyword evidence="12 19" id="KW-0067">ATP-binding</keyword>
<dbReference type="InterPro" id="IPR050647">
    <property type="entry name" value="Plant_LRR-RLKs"/>
</dbReference>
<comment type="caution">
    <text evidence="23">The sequence shown here is derived from an EMBL/GenBank/DDBJ whole genome shotgun (WGS) entry which is preliminary data.</text>
</comment>
<dbReference type="InterPro" id="IPR032675">
    <property type="entry name" value="LRR_dom_sf"/>
</dbReference>
<evidence type="ECO:0000256" key="1">
    <source>
        <dbReference type="ARBA" id="ARBA00004167"/>
    </source>
</evidence>
<dbReference type="InterPro" id="IPR017441">
    <property type="entry name" value="Protein_kinase_ATP_BS"/>
</dbReference>
<evidence type="ECO:0000256" key="4">
    <source>
        <dbReference type="ARBA" id="ARBA00022527"/>
    </source>
</evidence>
<dbReference type="EMBL" id="JBBNAE010000007">
    <property type="protein sequence ID" value="KAK9110824.1"/>
    <property type="molecule type" value="Genomic_DNA"/>
</dbReference>
<organism evidence="23 24">
    <name type="scientific">Stephania japonica</name>
    <dbReference type="NCBI Taxonomy" id="461633"/>
    <lineage>
        <taxon>Eukaryota</taxon>
        <taxon>Viridiplantae</taxon>
        <taxon>Streptophyta</taxon>
        <taxon>Embryophyta</taxon>
        <taxon>Tracheophyta</taxon>
        <taxon>Spermatophyta</taxon>
        <taxon>Magnoliopsida</taxon>
        <taxon>Ranunculales</taxon>
        <taxon>Menispermaceae</taxon>
        <taxon>Menispermoideae</taxon>
        <taxon>Cissampelideae</taxon>
        <taxon>Stephania</taxon>
    </lineage>
</organism>
<evidence type="ECO:0000256" key="10">
    <source>
        <dbReference type="ARBA" id="ARBA00022741"/>
    </source>
</evidence>
<proteinExistence type="inferred from homology"/>
<keyword evidence="24" id="KW-1185">Reference proteome</keyword>
<dbReference type="Proteomes" id="UP001417504">
    <property type="component" value="Unassembled WGS sequence"/>
</dbReference>
<dbReference type="FunFam" id="3.80.10.10:FF:000095">
    <property type="entry name" value="LRR receptor-like serine/threonine-protein kinase GSO1"/>
    <property type="match status" value="1"/>
</dbReference>
<dbReference type="Pfam" id="PF00069">
    <property type="entry name" value="Pkinase"/>
    <property type="match status" value="1"/>
</dbReference>
<evidence type="ECO:0000256" key="5">
    <source>
        <dbReference type="ARBA" id="ARBA00022614"/>
    </source>
</evidence>
<keyword evidence="11" id="KW-0418">Kinase</keyword>
<evidence type="ECO:0000256" key="13">
    <source>
        <dbReference type="ARBA" id="ARBA00022989"/>
    </source>
</evidence>
<evidence type="ECO:0000256" key="3">
    <source>
        <dbReference type="ARBA" id="ARBA00012513"/>
    </source>
</evidence>
<evidence type="ECO:0000256" key="20">
    <source>
        <dbReference type="SAM" id="Phobius"/>
    </source>
</evidence>
<dbReference type="InterPro" id="IPR000719">
    <property type="entry name" value="Prot_kinase_dom"/>
</dbReference>
<sequence>MSSKGNSSIPGACKKFKVFLVLCLFSVSSSDDLQVLLQLKSSLSKSKTKVFDSWNPENNLISRSPCKFSGISCNSNQSVTSIDLPYSQVSGWIDFGSVCELKSLTKLDLGGNSLFGNITDGLKNCTKLTYLDLSLNSFSGAMPDLSNLVDLRFLNLNKTGISGEFPWESLEKLSSLEFLSVGDNPLLLRSKFPTEVVNLNKLYWLYLSNCSLEGQIPKEIGNLTELSNLELSSNYLSGEIPETIAKLTKLRQLELYSNELSGKIPLGFRNLISLKRFDASANRLEGDLSEIKSLSNLESLQLFENKLSGEVPEEFGEFKFLVNLSLYGNMLTGPLPQKLGSWADFNFIDVSENHLTGEIPPDMCKRGSMQKLLMLQNRFNGSIPANYANCSSMTRFRVSNNSLSGAVPEALWGLPNLDFLDLADNRFEGSIGPAIQNAKLITQLHLQNNIFSGQLPPEMFEASSLKLIDLSFNRFSGDLSPGIQRLTKLNSLYLQGNGFSGEIPNSITQCAHLNNIDLSQNSFSGDIPSSLGSLESLNSLNLSRNQLTGGIPDSLSSLKLSLLDLSNNRLSGPIPQSLQDSYSNERFFGNPDLCSSSIRFFKPCPSDSPMSPKLRTILSCLLVLTTLVLVVVAMLIFVRRRARDRKSSKSGSSWDVKSFRILNFTEQEITSAIKAENLIGKGGSGNVYRVVLDNGKDLAVKHIWNNNNNNNAEDNRKRSRSGTAAMLMRRSGYLPEFDAEVAALSSVQHVNVVKLYCSITSDDSSLLVYEYLPHGSLWDRMHSCDKVNGRLDWEARYEIALGAAKGLEYLHHGCTRPVIHRDVKSSNILLDEFLKPRIADFGLAKIVQGVCRDGKDSTHVIAGTHGYIAPEYAYTYKVNEKSDVYSFGVVLMELVTGKRPIEPEYGENKDIVYWVCGRMTSRESILGLVDSSIPIAVREDAVKVLRVAVLCTTRLPALRPSMRAVVQMLEDAEPCRLITIAIDKSNSRKHAQLAEYKDGKPNSNKLSP</sequence>
<keyword evidence="15" id="KW-0675">Receptor</keyword>
<evidence type="ECO:0000313" key="24">
    <source>
        <dbReference type="Proteomes" id="UP001417504"/>
    </source>
</evidence>
<keyword evidence="6" id="KW-0808">Transferase</keyword>
<comment type="catalytic activity">
    <reaction evidence="18">
        <text>L-seryl-[protein] + ATP = O-phospho-L-seryl-[protein] + ADP + H(+)</text>
        <dbReference type="Rhea" id="RHEA:17989"/>
        <dbReference type="Rhea" id="RHEA-COMP:9863"/>
        <dbReference type="Rhea" id="RHEA-COMP:11604"/>
        <dbReference type="ChEBI" id="CHEBI:15378"/>
        <dbReference type="ChEBI" id="CHEBI:29999"/>
        <dbReference type="ChEBI" id="CHEBI:30616"/>
        <dbReference type="ChEBI" id="CHEBI:83421"/>
        <dbReference type="ChEBI" id="CHEBI:456216"/>
        <dbReference type="EC" id="2.7.11.1"/>
    </reaction>
</comment>
<dbReference type="Gene3D" id="3.30.200.20">
    <property type="entry name" value="Phosphorylase Kinase, domain 1"/>
    <property type="match status" value="1"/>
</dbReference>
<dbReference type="FunFam" id="3.80.10.10:FF:000905">
    <property type="entry name" value="Receptor-like protein kinase 7"/>
    <property type="match status" value="1"/>
</dbReference>
<feature type="chain" id="PRO_5043045466" description="non-specific serine/threonine protein kinase" evidence="21">
    <location>
        <begin position="31"/>
        <end position="1008"/>
    </location>
</feature>
<dbReference type="Gene3D" id="3.80.10.10">
    <property type="entry name" value="Ribonuclease Inhibitor"/>
    <property type="match status" value="6"/>
</dbReference>
<evidence type="ECO:0000256" key="11">
    <source>
        <dbReference type="ARBA" id="ARBA00022777"/>
    </source>
</evidence>
<evidence type="ECO:0000256" key="12">
    <source>
        <dbReference type="ARBA" id="ARBA00022840"/>
    </source>
</evidence>
<comment type="subcellular location">
    <subcellularLocation>
        <location evidence="1">Membrane</location>
        <topology evidence="1">Single-pass membrane protein</topology>
    </subcellularLocation>
</comment>
<dbReference type="FunFam" id="3.30.200.20:FF:000540">
    <property type="entry name" value="Receptor-like protein kinase HAIKU2"/>
    <property type="match status" value="1"/>
</dbReference>
<evidence type="ECO:0000259" key="22">
    <source>
        <dbReference type="PROSITE" id="PS50011"/>
    </source>
</evidence>
<protein>
    <recommendedName>
        <fullName evidence="3">non-specific serine/threonine protein kinase</fullName>
        <ecNumber evidence="3">2.7.11.1</ecNumber>
    </recommendedName>
</protein>
<evidence type="ECO:0000256" key="9">
    <source>
        <dbReference type="ARBA" id="ARBA00022737"/>
    </source>
</evidence>
<keyword evidence="5" id="KW-0433">Leucine-rich repeat</keyword>
<dbReference type="Pfam" id="PF08263">
    <property type="entry name" value="LRRNT_2"/>
    <property type="match status" value="1"/>
</dbReference>
<name>A0AAP0I8R8_9MAGN</name>
<dbReference type="PROSITE" id="PS00108">
    <property type="entry name" value="PROTEIN_KINASE_ST"/>
    <property type="match status" value="1"/>
</dbReference>
<evidence type="ECO:0000256" key="7">
    <source>
        <dbReference type="ARBA" id="ARBA00022692"/>
    </source>
</evidence>
<dbReference type="InterPro" id="IPR003591">
    <property type="entry name" value="Leu-rich_rpt_typical-subtyp"/>
</dbReference>
<evidence type="ECO:0000256" key="19">
    <source>
        <dbReference type="PROSITE-ProRule" id="PRU10141"/>
    </source>
</evidence>
<dbReference type="GO" id="GO:0016020">
    <property type="term" value="C:membrane"/>
    <property type="evidence" value="ECO:0007669"/>
    <property type="project" value="UniProtKB-SubCell"/>
</dbReference>
<dbReference type="PANTHER" id="PTHR48056">
    <property type="entry name" value="LRR RECEPTOR-LIKE SERINE/THREONINE-PROTEIN KINASE-RELATED"/>
    <property type="match status" value="1"/>
</dbReference>